<evidence type="ECO:0000259" key="11">
    <source>
        <dbReference type="Pfam" id="PF16916"/>
    </source>
</evidence>
<dbReference type="InterPro" id="IPR036837">
    <property type="entry name" value="Cation_efflux_CTD_sf"/>
</dbReference>
<feature type="transmembrane region" description="Helical" evidence="9">
    <location>
        <begin position="92"/>
        <end position="112"/>
    </location>
</feature>
<evidence type="ECO:0000256" key="6">
    <source>
        <dbReference type="ARBA" id="ARBA00022989"/>
    </source>
</evidence>
<dbReference type="SUPFAM" id="SSF161111">
    <property type="entry name" value="Cation efflux protein transmembrane domain-like"/>
    <property type="match status" value="1"/>
</dbReference>
<evidence type="ECO:0000313" key="12">
    <source>
        <dbReference type="EMBL" id="GGF39286.1"/>
    </source>
</evidence>
<feature type="transmembrane region" description="Helical" evidence="9">
    <location>
        <begin position="156"/>
        <end position="173"/>
    </location>
</feature>
<dbReference type="NCBIfam" id="TIGR01297">
    <property type="entry name" value="CDF"/>
    <property type="match status" value="1"/>
</dbReference>
<dbReference type="PANTHER" id="PTHR11562">
    <property type="entry name" value="CATION EFFLUX PROTEIN/ ZINC TRANSPORTER"/>
    <property type="match status" value="1"/>
</dbReference>
<comment type="caution">
    <text evidence="12">The sequence shown here is derived from an EMBL/GenBank/DDBJ whole genome shotgun (WGS) entry which is preliminary data.</text>
</comment>
<evidence type="ECO:0000256" key="9">
    <source>
        <dbReference type="SAM" id="Phobius"/>
    </source>
</evidence>
<dbReference type="InterPro" id="IPR002524">
    <property type="entry name" value="Cation_efflux"/>
</dbReference>
<feature type="domain" description="Cation efflux protein transmembrane" evidence="10">
    <location>
        <begin position="1"/>
        <end position="178"/>
    </location>
</feature>
<reference evidence="12" key="2">
    <citation type="submission" date="2020-09" db="EMBL/GenBank/DDBJ databases">
        <authorList>
            <person name="Sun Q."/>
            <person name="Zhou Y."/>
        </authorList>
    </citation>
    <scope>NUCLEOTIDE SEQUENCE</scope>
    <source>
        <strain evidence="12">CGMCC 1.15725</strain>
    </source>
</reference>
<dbReference type="InterPro" id="IPR058533">
    <property type="entry name" value="Cation_efflux_TM"/>
</dbReference>
<name>A0A8J2YZ52_9PROT</name>
<dbReference type="Gene3D" id="1.20.1510.10">
    <property type="entry name" value="Cation efflux protein transmembrane domain"/>
    <property type="match status" value="1"/>
</dbReference>
<keyword evidence="8 9" id="KW-0472">Membrane</keyword>
<dbReference type="PANTHER" id="PTHR11562:SF17">
    <property type="entry name" value="RE54080P-RELATED"/>
    <property type="match status" value="1"/>
</dbReference>
<dbReference type="Pfam" id="PF16916">
    <property type="entry name" value="ZT_dimer"/>
    <property type="match status" value="1"/>
</dbReference>
<evidence type="ECO:0000259" key="10">
    <source>
        <dbReference type="Pfam" id="PF01545"/>
    </source>
</evidence>
<keyword evidence="6 9" id="KW-1133">Transmembrane helix</keyword>
<comment type="similarity">
    <text evidence="2">Belongs to the cation diffusion facilitator (CDF) transporter (TC 2.A.4) family. SLC30A subfamily.</text>
</comment>
<gene>
    <name evidence="12" type="ORF">GCM10011611_52100</name>
</gene>
<evidence type="ECO:0000256" key="3">
    <source>
        <dbReference type="ARBA" id="ARBA00022448"/>
    </source>
</evidence>
<evidence type="ECO:0000256" key="8">
    <source>
        <dbReference type="ARBA" id="ARBA00023136"/>
    </source>
</evidence>
<keyword evidence="13" id="KW-1185">Reference proteome</keyword>
<dbReference type="InterPro" id="IPR027470">
    <property type="entry name" value="Cation_efflux_CTD"/>
</dbReference>
<feature type="domain" description="Cation efflux protein cytoplasmic" evidence="11">
    <location>
        <begin position="191"/>
        <end position="258"/>
    </location>
</feature>
<keyword evidence="5" id="KW-0862">Zinc</keyword>
<accession>A0A8J2YZ52</accession>
<dbReference type="SUPFAM" id="SSF160240">
    <property type="entry name" value="Cation efflux protein cytoplasmic domain-like"/>
    <property type="match status" value="1"/>
</dbReference>
<reference evidence="12" key="1">
    <citation type="journal article" date="2014" name="Int. J. Syst. Evol. Microbiol.">
        <title>Complete genome sequence of Corynebacterium casei LMG S-19264T (=DSM 44701T), isolated from a smear-ripened cheese.</title>
        <authorList>
            <consortium name="US DOE Joint Genome Institute (JGI-PGF)"/>
            <person name="Walter F."/>
            <person name="Albersmeier A."/>
            <person name="Kalinowski J."/>
            <person name="Ruckert C."/>
        </authorList>
    </citation>
    <scope>NUCLEOTIDE SEQUENCE</scope>
    <source>
        <strain evidence="12">CGMCC 1.15725</strain>
    </source>
</reference>
<organism evidence="12 13">
    <name type="scientific">Aliidongia dinghuensis</name>
    <dbReference type="NCBI Taxonomy" id="1867774"/>
    <lineage>
        <taxon>Bacteria</taxon>
        <taxon>Pseudomonadati</taxon>
        <taxon>Pseudomonadota</taxon>
        <taxon>Alphaproteobacteria</taxon>
        <taxon>Rhodospirillales</taxon>
        <taxon>Dongiaceae</taxon>
        <taxon>Aliidongia</taxon>
    </lineage>
</organism>
<dbReference type="Proteomes" id="UP000646365">
    <property type="component" value="Unassembled WGS sequence"/>
</dbReference>
<evidence type="ECO:0000256" key="2">
    <source>
        <dbReference type="ARBA" id="ARBA00008873"/>
    </source>
</evidence>
<keyword evidence="4 9" id="KW-0812">Transmembrane</keyword>
<evidence type="ECO:0000256" key="4">
    <source>
        <dbReference type="ARBA" id="ARBA00022692"/>
    </source>
</evidence>
<dbReference type="InterPro" id="IPR027469">
    <property type="entry name" value="Cation_efflux_TMD_sf"/>
</dbReference>
<dbReference type="GO" id="GO:0005886">
    <property type="term" value="C:plasma membrane"/>
    <property type="evidence" value="ECO:0007669"/>
    <property type="project" value="TreeGrafter"/>
</dbReference>
<keyword evidence="3" id="KW-0813">Transport</keyword>
<feature type="transmembrane region" description="Helical" evidence="9">
    <location>
        <begin position="124"/>
        <end position="150"/>
    </location>
</feature>
<comment type="subcellular location">
    <subcellularLocation>
        <location evidence="1">Membrane</location>
        <topology evidence="1">Multi-pass membrane protein</topology>
    </subcellularLocation>
</comment>
<keyword evidence="7" id="KW-0406">Ion transport</keyword>
<dbReference type="AlphaFoldDB" id="A0A8J2YZ52"/>
<dbReference type="GO" id="GO:0005385">
    <property type="term" value="F:zinc ion transmembrane transporter activity"/>
    <property type="evidence" value="ECO:0007669"/>
    <property type="project" value="TreeGrafter"/>
</dbReference>
<keyword evidence="5" id="KW-0864">Zinc transport</keyword>
<evidence type="ECO:0000256" key="7">
    <source>
        <dbReference type="ARBA" id="ARBA00023065"/>
    </source>
</evidence>
<evidence type="ECO:0000313" key="13">
    <source>
        <dbReference type="Proteomes" id="UP000646365"/>
    </source>
</evidence>
<dbReference type="InterPro" id="IPR050681">
    <property type="entry name" value="CDF/SLC30A"/>
</dbReference>
<sequence>MLLETVYGLIAGSMALVADAGHNLADVLGLALAWWATNLAQKAPSARRTYGFKRSSILASLVNAVVLLIGVGGIAVEALRRLAVPAPVDGDTVVWVAAVGIAINGFTALLFMSGSKGDLNIRGAFLHLAADAAVSLGVVVAGVVIGLTQWLWLDPVTSLAISAVILLGTWSLLKESLDLALDAVPTRIDPGAVRAFLHELPGVSEVHDLHIWAMSTTETALTAHLVRPGGGLDDALLDAAAETLSRRFGIAHATFQVEAGDGAACRLAPPSVV</sequence>
<dbReference type="Pfam" id="PF01545">
    <property type="entry name" value="Cation_efflux"/>
    <property type="match status" value="1"/>
</dbReference>
<feature type="transmembrane region" description="Helical" evidence="9">
    <location>
        <begin position="57"/>
        <end position="80"/>
    </location>
</feature>
<proteinExistence type="inferred from homology"/>
<evidence type="ECO:0000256" key="5">
    <source>
        <dbReference type="ARBA" id="ARBA00022906"/>
    </source>
</evidence>
<evidence type="ECO:0000256" key="1">
    <source>
        <dbReference type="ARBA" id="ARBA00004141"/>
    </source>
</evidence>
<feature type="transmembrane region" description="Helical" evidence="9">
    <location>
        <begin position="6"/>
        <end position="36"/>
    </location>
</feature>
<protein>
    <submittedName>
        <fullName evidence="12">Cobalt transporter</fullName>
    </submittedName>
</protein>
<dbReference type="EMBL" id="BMJQ01000016">
    <property type="protein sequence ID" value="GGF39286.1"/>
    <property type="molecule type" value="Genomic_DNA"/>
</dbReference>